<dbReference type="GO" id="GO:0005524">
    <property type="term" value="F:ATP binding"/>
    <property type="evidence" value="ECO:0007669"/>
    <property type="project" value="InterPro"/>
</dbReference>
<dbReference type="EMBL" id="KQ435698">
    <property type="protein sequence ID" value="KOX80686.1"/>
    <property type="molecule type" value="Genomic_DNA"/>
</dbReference>
<name>A0A0M9ABX4_9HYME</name>
<dbReference type="Proteomes" id="UP000053105">
    <property type="component" value="Unassembled WGS sequence"/>
</dbReference>
<keyword evidence="3" id="KW-1185">Reference proteome</keyword>
<proteinExistence type="predicted"/>
<evidence type="ECO:0000259" key="1">
    <source>
        <dbReference type="SMART" id="SM00836"/>
    </source>
</evidence>
<dbReference type="InterPro" id="IPR009080">
    <property type="entry name" value="tRNAsynth_Ia_anticodon-bd"/>
</dbReference>
<evidence type="ECO:0000313" key="3">
    <source>
        <dbReference type="Proteomes" id="UP000053105"/>
    </source>
</evidence>
<dbReference type="GO" id="GO:0000049">
    <property type="term" value="F:tRNA binding"/>
    <property type="evidence" value="ECO:0007669"/>
    <property type="project" value="TreeGrafter"/>
</dbReference>
<dbReference type="AlphaFoldDB" id="A0A0M9ABX4"/>
<dbReference type="SMART" id="SM00836">
    <property type="entry name" value="DALR_1"/>
    <property type="match status" value="1"/>
</dbReference>
<dbReference type="STRING" id="166423.A0A0M9ABX4"/>
<dbReference type="SUPFAM" id="SSF47323">
    <property type="entry name" value="Anticodon-binding domain of a subclass of class I aminoacyl-tRNA synthetases"/>
    <property type="match status" value="1"/>
</dbReference>
<dbReference type="InterPro" id="IPR008909">
    <property type="entry name" value="DALR_anticod-bd"/>
</dbReference>
<accession>A0A0M9ABX4</accession>
<feature type="domain" description="DALR anticodon binding" evidence="1">
    <location>
        <begin position="328"/>
        <end position="449"/>
    </location>
</feature>
<dbReference type="InterPro" id="IPR037380">
    <property type="entry name" value="DALRD3"/>
</dbReference>
<dbReference type="Pfam" id="PF05746">
    <property type="entry name" value="DALR_1"/>
    <property type="match status" value="1"/>
</dbReference>
<dbReference type="GO" id="GO:0004814">
    <property type="term" value="F:arginine-tRNA ligase activity"/>
    <property type="evidence" value="ECO:0007669"/>
    <property type="project" value="InterPro"/>
</dbReference>
<dbReference type="GO" id="GO:0106217">
    <property type="term" value="P:tRNA C3-cytosine methylation"/>
    <property type="evidence" value="ECO:0007669"/>
    <property type="project" value="TreeGrafter"/>
</dbReference>
<evidence type="ECO:0000313" key="2">
    <source>
        <dbReference type="EMBL" id="KOX80686.1"/>
    </source>
</evidence>
<dbReference type="PANTHER" id="PTHR16043">
    <property type="entry name" value="DALRD3 PROTEIN"/>
    <property type="match status" value="1"/>
</dbReference>
<reference evidence="2 3" key="1">
    <citation type="submission" date="2015-07" db="EMBL/GenBank/DDBJ databases">
        <title>The genome of Melipona quadrifasciata.</title>
        <authorList>
            <person name="Pan H."/>
            <person name="Kapheim K."/>
        </authorList>
    </citation>
    <scope>NUCLEOTIDE SEQUENCE [LARGE SCALE GENOMIC DNA]</scope>
    <source>
        <strain evidence="2">0111107301</strain>
        <tissue evidence="2">Whole body</tissue>
    </source>
</reference>
<protein>
    <submittedName>
        <fullName evidence="2">DALR anticodon-binding domain-containing protein 3</fullName>
    </submittedName>
</protein>
<dbReference type="Gene3D" id="1.10.730.10">
    <property type="entry name" value="Isoleucyl-tRNA Synthetase, Domain 1"/>
    <property type="match status" value="1"/>
</dbReference>
<sequence>MENTSAICMQLLINNITSYLTSSDNICKNTSVVKLNNENLAINGELYFLPSLKVWKNLLKDTDRCDEKCTTILQHFLYVHNGETDKADADVAANQVLQLLVSSSSNWPIKLHKYLLEKERVCLFLQRTPLIENSIKAAITSKNNFGKTFSTNKIFAFKSLQDKESELTTKRLHLIQRVTEKILTLHNCKISEEHSDYKFVFTSKSQGNVEENYEKCVCGVVKNTETNCKETELTYEEYVNNKIKELKALRGHKYFEAQKFNAETEEYFLENLAKAIVTFELLSVKPSRPVFIGCNIATDKNTTNTKGFFNSEFCMNFLELAKRQFLLLLVFRLKGEYPDLPCINDTDFSLLNQEEEWELVYNFIIGYQQMINHCVKHNTVFQTNPQVICIFLSKLCQKFSIYYRRIRILTEAYDHLVPTMIARLYMLHALQIVLQNALAFLDIIPVSHM</sequence>
<gene>
    <name evidence="2" type="ORF">WN51_01974</name>
</gene>
<organism evidence="2 3">
    <name type="scientific">Melipona quadrifasciata</name>
    <dbReference type="NCBI Taxonomy" id="166423"/>
    <lineage>
        <taxon>Eukaryota</taxon>
        <taxon>Metazoa</taxon>
        <taxon>Ecdysozoa</taxon>
        <taxon>Arthropoda</taxon>
        <taxon>Hexapoda</taxon>
        <taxon>Insecta</taxon>
        <taxon>Pterygota</taxon>
        <taxon>Neoptera</taxon>
        <taxon>Endopterygota</taxon>
        <taxon>Hymenoptera</taxon>
        <taxon>Apocrita</taxon>
        <taxon>Aculeata</taxon>
        <taxon>Apoidea</taxon>
        <taxon>Anthophila</taxon>
        <taxon>Apidae</taxon>
        <taxon>Melipona</taxon>
    </lineage>
</organism>
<dbReference type="OrthoDB" id="9990834at2759"/>
<dbReference type="PANTHER" id="PTHR16043:SF1">
    <property type="entry name" value="DALR ANTICODON-BINDING DOMAIN-CONTAINING PROTEIN 3"/>
    <property type="match status" value="1"/>
</dbReference>
<dbReference type="GO" id="GO:0006420">
    <property type="term" value="P:arginyl-tRNA aminoacylation"/>
    <property type="evidence" value="ECO:0007669"/>
    <property type="project" value="InterPro"/>
</dbReference>